<dbReference type="EMBL" id="JAUSZI010000002">
    <property type="protein sequence ID" value="MDQ1031286.1"/>
    <property type="molecule type" value="Genomic_DNA"/>
</dbReference>
<protein>
    <submittedName>
        <fullName evidence="2">Uncharacterized protein</fullName>
    </submittedName>
</protein>
<name>A0ABU0T8I5_9ACTN</name>
<comment type="caution">
    <text evidence="2">The sequence shown here is derived from an EMBL/GenBank/DDBJ whole genome shotgun (WGS) entry which is preliminary data.</text>
</comment>
<proteinExistence type="predicted"/>
<sequence>MPTVVPSHAPHKDLTVFAPSSQTMAMGKGGREGS</sequence>
<dbReference type="Proteomes" id="UP001230328">
    <property type="component" value="Unassembled WGS sequence"/>
</dbReference>
<keyword evidence="3" id="KW-1185">Reference proteome</keyword>
<organism evidence="2 3">
    <name type="scientific">Streptomyces umbrinus</name>
    <dbReference type="NCBI Taxonomy" id="67370"/>
    <lineage>
        <taxon>Bacteria</taxon>
        <taxon>Bacillati</taxon>
        <taxon>Actinomycetota</taxon>
        <taxon>Actinomycetes</taxon>
        <taxon>Kitasatosporales</taxon>
        <taxon>Streptomycetaceae</taxon>
        <taxon>Streptomyces</taxon>
        <taxon>Streptomyces phaeochromogenes group</taxon>
    </lineage>
</organism>
<reference evidence="2 3" key="1">
    <citation type="submission" date="2023-07" db="EMBL/GenBank/DDBJ databases">
        <title>Comparative genomics of wheat-associated soil bacteria to identify genetic determinants of phenazine resistance.</title>
        <authorList>
            <person name="Mouncey N."/>
        </authorList>
    </citation>
    <scope>NUCLEOTIDE SEQUENCE [LARGE SCALE GENOMIC DNA]</scope>
    <source>
        <strain evidence="2 3">V2I4</strain>
    </source>
</reference>
<accession>A0ABU0T8I5</accession>
<evidence type="ECO:0000313" key="3">
    <source>
        <dbReference type="Proteomes" id="UP001230328"/>
    </source>
</evidence>
<gene>
    <name evidence="2" type="ORF">QF035_008868</name>
</gene>
<feature type="region of interest" description="Disordered" evidence="1">
    <location>
        <begin position="1"/>
        <end position="34"/>
    </location>
</feature>
<evidence type="ECO:0000313" key="2">
    <source>
        <dbReference type="EMBL" id="MDQ1031286.1"/>
    </source>
</evidence>
<evidence type="ECO:0000256" key="1">
    <source>
        <dbReference type="SAM" id="MobiDB-lite"/>
    </source>
</evidence>